<dbReference type="PANTHER" id="PTHR19848">
    <property type="entry name" value="WD40 REPEAT PROTEIN"/>
    <property type="match status" value="1"/>
</dbReference>
<feature type="region of interest" description="Disordered" evidence="4">
    <location>
        <begin position="597"/>
        <end position="620"/>
    </location>
</feature>
<evidence type="ECO:0000256" key="3">
    <source>
        <dbReference type="PROSITE-ProRule" id="PRU00221"/>
    </source>
</evidence>
<sequence>MSSKMIIWNRNTGKLSMILELPVETHYIKFSDNGGEYLYSSGEDGIVRTWDWKAGKQISLKLSHPASVRTFDFTHSIPYRFICGRVDGHCTAWNFDTQEVIDNIIPDPTWDGKKNEANRGGWINPESNHTGAILCLRISPNKRLLATSSMDFTCKLWNIASYSKDAETVKQERLKENIDFNGLIDITMPYERDKYGIRIGEVPFCTGFHADIMFTYRHEAPVTIIEFNSTSDILYTGSTDSTCRLWSTRKGELIFQINLPASPQSLYVTPGPANDMLYLSCQNRLLVFDIKCPTQEQDLPVYWRAGEDSDIEINYNKIYKHDHQFENGRLYTGQHEGEKIPFELDEFGNEIDKNDVSKINIEKGKYSFEEIRKLLSHGLIRDTYIKTMIDELRIGLPEKQLFSNVKKYNINLTQVLRTIINDQYKPVDVIKALYTKDNKIMRKFSSIINKGEPLKEVMTNLGFKQTSKEILDNSYIFLSSEDIRPITTVELKEMIKNDVFKYAFNQMFSNLNSDTLINDDEEMLHKVLHFIPAKHIKLIKDYQKNKLNQKVFIEELDPKISAPARYPNFKKTDKQPEVKSIAPTSENIGRVKRFDENRLKTKAKPEGEEKKEPQPVEEEPIEINLGKGYLPLNTKLSSLTKQQRQDLIDLYMDRLFGSENKDWKSSGNILHYERYLQAKGLNINWPFPKYHKKKNYPIKNIRNPILSHIYVQPILINQNQNHKNEIGVGLSQLLVGKKIEIQEKKPDLNYKNNPEHIRKVSNIYSNLPGESSVKVKSLQKLDNMEEEANNDNYSNLHSLVDQVSTLNVDTTTNKQTVSSSSPKRNENSVINANMRRLSNLNNTLYKVPELKKKDEPPKKLEFHRVMRISSYVDYKDDIEEIEKAIKLSSNMNLINNSRSNNENDTTAPRETNIPEIKIEDEHNYNSNYSNNIQKSISLDKNNANTISDNNSNNNNNNENVNSDNKNTNEDIAPEDKTQNINNSTDITENTITNTEEELITNNEKNSQNNNDEKGNENEDKNKSITESKTENNNGNITENNINENNNENNNEDNNENNNESNNKDNNENNNEDNTENNNVNEKSDDADNNNDNNDNNNNNNINSNESNETENNPENNNQQKEITDDNDDKMMQEERERLLLNEMNKEKELDYHPFVSSTRKLSTEQKVDEIIVNEKDKENIVDINSINDDQ</sequence>
<feature type="compositionally biased region" description="Low complexity" evidence="4">
    <location>
        <begin position="1089"/>
        <end position="1117"/>
    </location>
</feature>
<dbReference type="EMBL" id="MCOG01000097">
    <property type="protein sequence ID" value="ORY50636.1"/>
    <property type="molecule type" value="Genomic_DNA"/>
</dbReference>
<organism evidence="5 6">
    <name type="scientific">Neocallimastix californiae</name>
    <dbReference type="NCBI Taxonomy" id="1754190"/>
    <lineage>
        <taxon>Eukaryota</taxon>
        <taxon>Fungi</taxon>
        <taxon>Fungi incertae sedis</taxon>
        <taxon>Chytridiomycota</taxon>
        <taxon>Chytridiomycota incertae sedis</taxon>
        <taxon>Neocallimastigomycetes</taxon>
        <taxon>Neocallimastigales</taxon>
        <taxon>Neocallimastigaceae</taxon>
        <taxon>Neocallimastix</taxon>
    </lineage>
</organism>
<dbReference type="Proteomes" id="UP000193920">
    <property type="component" value="Unassembled WGS sequence"/>
</dbReference>
<dbReference type="PROSITE" id="PS50082">
    <property type="entry name" value="WD_REPEATS_2"/>
    <property type="match status" value="3"/>
</dbReference>
<dbReference type="Pfam" id="PF00400">
    <property type="entry name" value="WD40"/>
    <property type="match status" value="2"/>
</dbReference>
<keyword evidence="6" id="KW-1185">Reference proteome</keyword>
<name>A0A1Y2CUS8_9FUNG</name>
<dbReference type="InterPro" id="IPR001680">
    <property type="entry name" value="WD40_rpt"/>
</dbReference>
<feature type="compositionally biased region" description="Basic and acidic residues" evidence="4">
    <location>
        <begin position="1010"/>
        <end position="1029"/>
    </location>
</feature>
<feature type="repeat" description="WD" evidence="3">
    <location>
        <begin position="215"/>
        <end position="256"/>
    </location>
</feature>
<feature type="repeat" description="WD" evidence="3">
    <location>
        <begin position="126"/>
        <end position="167"/>
    </location>
</feature>
<evidence type="ECO:0000256" key="2">
    <source>
        <dbReference type="ARBA" id="ARBA00022737"/>
    </source>
</evidence>
<gene>
    <name evidence="5" type="ORF">LY90DRAFT_292631</name>
</gene>
<feature type="compositionally biased region" description="Basic and acidic residues" evidence="4">
    <location>
        <begin position="597"/>
        <end position="614"/>
    </location>
</feature>
<evidence type="ECO:0000313" key="6">
    <source>
        <dbReference type="Proteomes" id="UP000193920"/>
    </source>
</evidence>
<dbReference type="InterPro" id="IPR036322">
    <property type="entry name" value="WD40_repeat_dom_sf"/>
</dbReference>
<comment type="caution">
    <text evidence="5">The sequence shown here is derived from an EMBL/GenBank/DDBJ whole genome shotgun (WGS) entry which is preliminary data.</text>
</comment>
<dbReference type="PROSITE" id="PS50294">
    <property type="entry name" value="WD_REPEATS_REGION"/>
    <property type="match status" value="2"/>
</dbReference>
<feature type="compositionally biased region" description="Low complexity" evidence="4">
    <location>
        <begin position="941"/>
        <end position="965"/>
    </location>
</feature>
<evidence type="ECO:0000313" key="5">
    <source>
        <dbReference type="EMBL" id="ORY50636.1"/>
    </source>
</evidence>
<dbReference type="SUPFAM" id="SSF50978">
    <property type="entry name" value="WD40 repeat-like"/>
    <property type="match status" value="1"/>
</dbReference>
<dbReference type="STRING" id="1754190.A0A1Y2CUS8"/>
<feature type="repeat" description="WD" evidence="3">
    <location>
        <begin position="28"/>
        <end position="60"/>
    </location>
</feature>
<feature type="region of interest" description="Disordered" evidence="4">
    <location>
        <begin position="941"/>
        <end position="1129"/>
    </location>
</feature>
<accession>A0A1Y2CUS8</accession>
<reference evidence="5 6" key="1">
    <citation type="submission" date="2016-08" db="EMBL/GenBank/DDBJ databases">
        <title>A Parts List for Fungal Cellulosomes Revealed by Comparative Genomics.</title>
        <authorList>
            <consortium name="DOE Joint Genome Institute"/>
            <person name="Haitjema C.H."/>
            <person name="Gilmore S.P."/>
            <person name="Henske J.K."/>
            <person name="Solomon K.V."/>
            <person name="De Groot R."/>
            <person name="Kuo A."/>
            <person name="Mondo S.J."/>
            <person name="Salamov A.A."/>
            <person name="Labutti K."/>
            <person name="Zhao Z."/>
            <person name="Chiniquy J."/>
            <person name="Barry K."/>
            <person name="Brewer H.M."/>
            <person name="Purvine S.O."/>
            <person name="Wright A.T."/>
            <person name="Boxma B."/>
            <person name="Van Alen T."/>
            <person name="Hackstein J.H."/>
            <person name="Baker S.E."/>
            <person name="Grigoriev I.V."/>
            <person name="O'Malley M.A."/>
        </authorList>
    </citation>
    <scope>NUCLEOTIDE SEQUENCE [LARGE SCALE GENOMIC DNA]</scope>
    <source>
        <strain evidence="5 6">G1</strain>
    </source>
</reference>
<keyword evidence="1 3" id="KW-0853">WD repeat</keyword>
<dbReference type="InterPro" id="IPR019775">
    <property type="entry name" value="WD40_repeat_CS"/>
</dbReference>
<proteinExistence type="predicted"/>
<dbReference type="Gene3D" id="2.130.10.10">
    <property type="entry name" value="YVTN repeat-like/Quinoprotein amine dehydrogenase"/>
    <property type="match status" value="2"/>
</dbReference>
<dbReference type="SMART" id="SM00320">
    <property type="entry name" value="WD40"/>
    <property type="match status" value="4"/>
</dbReference>
<dbReference type="PANTHER" id="PTHR19848:SF8">
    <property type="entry name" value="F-BOX AND WD REPEAT DOMAIN CONTAINING 7"/>
    <property type="match status" value="1"/>
</dbReference>
<evidence type="ECO:0000256" key="4">
    <source>
        <dbReference type="SAM" id="MobiDB-lite"/>
    </source>
</evidence>
<evidence type="ECO:0000256" key="1">
    <source>
        <dbReference type="ARBA" id="ARBA00022574"/>
    </source>
</evidence>
<feature type="compositionally biased region" description="Low complexity" evidence="4">
    <location>
        <begin position="979"/>
        <end position="1009"/>
    </location>
</feature>
<dbReference type="OrthoDB" id="400at2759"/>
<feature type="compositionally biased region" description="Low complexity" evidence="4">
    <location>
        <begin position="1030"/>
        <end position="1048"/>
    </location>
</feature>
<dbReference type="PROSITE" id="PS00678">
    <property type="entry name" value="WD_REPEATS_1"/>
    <property type="match status" value="1"/>
</dbReference>
<dbReference type="InterPro" id="IPR015943">
    <property type="entry name" value="WD40/YVTN_repeat-like_dom_sf"/>
</dbReference>
<keyword evidence="2" id="KW-0677">Repeat</keyword>
<dbReference type="AlphaFoldDB" id="A0A1Y2CUS8"/>
<protein>
    <submittedName>
        <fullName evidence="5">WD40 repeat-like protein</fullName>
    </submittedName>
</protein>